<evidence type="ECO:0000256" key="9">
    <source>
        <dbReference type="ARBA" id="ARBA00023251"/>
    </source>
</evidence>
<gene>
    <name evidence="11" type="ORF">MR241_05390</name>
</gene>
<evidence type="ECO:0000256" key="2">
    <source>
        <dbReference type="ARBA" id="ARBA00008417"/>
    </source>
</evidence>
<keyword evidence="9" id="KW-0046">Antibiotic resistance</keyword>
<protein>
    <recommendedName>
        <fullName evidence="3">Multidrug export protein MepA</fullName>
    </recommendedName>
</protein>
<feature type="transmembrane region" description="Helical" evidence="10">
    <location>
        <begin position="188"/>
        <end position="213"/>
    </location>
</feature>
<dbReference type="Pfam" id="PF01554">
    <property type="entry name" value="MatE"/>
    <property type="match status" value="2"/>
</dbReference>
<evidence type="ECO:0000256" key="8">
    <source>
        <dbReference type="ARBA" id="ARBA00023136"/>
    </source>
</evidence>
<feature type="transmembrane region" description="Helical" evidence="10">
    <location>
        <begin position="46"/>
        <end position="70"/>
    </location>
</feature>
<keyword evidence="7 10" id="KW-1133">Transmembrane helix</keyword>
<organism evidence="11 12">
    <name type="scientific">Candidatus Colimorpha enterica</name>
    <dbReference type="NCBI Taxonomy" id="3083063"/>
    <lineage>
        <taxon>Bacteria</taxon>
        <taxon>Pseudomonadati</taxon>
        <taxon>Bacteroidota</taxon>
        <taxon>Bacteroidia</taxon>
        <taxon>Bacteroidales</taxon>
        <taxon>Candidatus Colimorpha</taxon>
    </lineage>
</organism>
<dbReference type="GO" id="GO:0046677">
    <property type="term" value="P:response to antibiotic"/>
    <property type="evidence" value="ECO:0007669"/>
    <property type="project" value="UniProtKB-KW"/>
</dbReference>
<feature type="transmembrane region" description="Helical" evidence="10">
    <location>
        <begin position="364"/>
        <end position="381"/>
    </location>
</feature>
<comment type="similarity">
    <text evidence="2">Belongs to the multi antimicrobial extrusion (MATE) (TC 2.A.66.1) family. MepA subfamily.</text>
</comment>
<keyword evidence="8 10" id="KW-0472">Membrane</keyword>
<dbReference type="Proteomes" id="UP001139365">
    <property type="component" value="Unassembled WGS sequence"/>
</dbReference>
<dbReference type="GO" id="GO:0015297">
    <property type="term" value="F:antiporter activity"/>
    <property type="evidence" value="ECO:0007669"/>
    <property type="project" value="InterPro"/>
</dbReference>
<feature type="transmembrane region" description="Helical" evidence="10">
    <location>
        <begin position="91"/>
        <end position="113"/>
    </location>
</feature>
<dbReference type="InterPro" id="IPR002528">
    <property type="entry name" value="MATE_fam"/>
</dbReference>
<dbReference type="InterPro" id="IPR045070">
    <property type="entry name" value="MATE_MepA-like"/>
</dbReference>
<dbReference type="GO" id="GO:0005886">
    <property type="term" value="C:plasma membrane"/>
    <property type="evidence" value="ECO:0007669"/>
    <property type="project" value="UniProtKB-SubCell"/>
</dbReference>
<dbReference type="PANTHER" id="PTHR43823">
    <property type="entry name" value="SPORULATION PROTEIN YKVU"/>
    <property type="match status" value="1"/>
</dbReference>
<proteinExistence type="inferred from homology"/>
<keyword evidence="4" id="KW-0813">Transport</keyword>
<sequence length="444" mass="47664">MKISLSDHFTYKKLLRFVLPSVIMMLFTSIYGVVDGFFVSNYAGKTAFAAINLVMPFIMILGGMGFMIGTGGTALVAKQLGEGKPEEANRTFSIMVGFTVVFGAVLSVAGVALMRPVSLLLKATPAMLDDCILYGRIVTGFTVTFMLQNVFQSFLIAAEKPKLGLAVTVAAGVTNMILDWLFVGVFGWGIAGAAVATGISQCVGGVIPLFFFLKKDNGSRLHLTLTQLKARPILASCANGSSELMSNISSSVVSMIYNFQLLKFIGENGVSAYGTLMYVQFVFIAIYIGYAIGCAPIVGFHFGAENRAELKSLLKKSILLMAGTGIAMFGLAFALAGVFSGIFVGYDRELFDLTKHAFRMFSPAFLLAGYNIFASSFFTALSNGGVSAAISFLRTMICQSLSVLILPELFGVDGIWLSITVAEVCASMISTAFIFAKRKKYGYF</sequence>
<comment type="caution">
    <text evidence="11">The sequence shown here is derived from an EMBL/GenBank/DDBJ whole genome shotgun (WGS) entry which is preliminary data.</text>
</comment>
<evidence type="ECO:0000313" key="12">
    <source>
        <dbReference type="Proteomes" id="UP001139365"/>
    </source>
</evidence>
<feature type="transmembrane region" description="Helical" evidence="10">
    <location>
        <begin position="415"/>
        <end position="436"/>
    </location>
</feature>
<dbReference type="AlphaFoldDB" id="A0AAE3FH52"/>
<comment type="subcellular location">
    <subcellularLocation>
        <location evidence="1">Cell membrane</location>
        <topology evidence="1">Multi-pass membrane protein</topology>
    </subcellularLocation>
</comment>
<name>A0AAE3FH52_9BACT</name>
<evidence type="ECO:0000256" key="7">
    <source>
        <dbReference type="ARBA" id="ARBA00022989"/>
    </source>
</evidence>
<evidence type="ECO:0000256" key="3">
    <source>
        <dbReference type="ARBA" id="ARBA00022106"/>
    </source>
</evidence>
<dbReference type="InterPro" id="IPR051327">
    <property type="entry name" value="MATE_MepA_subfamily"/>
</dbReference>
<dbReference type="GO" id="GO:0042910">
    <property type="term" value="F:xenobiotic transmembrane transporter activity"/>
    <property type="evidence" value="ECO:0007669"/>
    <property type="project" value="InterPro"/>
</dbReference>
<keyword evidence="6 10" id="KW-0812">Transmembrane</keyword>
<feature type="transmembrane region" description="Helical" evidence="10">
    <location>
        <begin position="14"/>
        <end position="34"/>
    </location>
</feature>
<dbReference type="InterPro" id="IPR048279">
    <property type="entry name" value="MdtK-like"/>
</dbReference>
<feature type="transmembrane region" description="Helical" evidence="10">
    <location>
        <begin position="318"/>
        <end position="344"/>
    </location>
</feature>
<keyword evidence="5" id="KW-1003">Cell membrane</keyword>
<dbReference type="PIRSF" id="PIRSF006603">
    <property type="entry name" value="DinF"/>
    <property type="match status" value="1"/>
</dbReference>
<accession>A0AAE3FH52</accession>
<evidence type="ECO:0000256" key="5">
    <source>
        <dbReference type="ARBA" id="ARBA00022475"/>
    </source>
</evidence>
<evidence type="ECO:0000256" key="6">
    <source>
        <dbReference type="ARBA" id="ARBA00022692"/>
    </source>
</evidence>
<feature type="transmembrane region" description="Helical" evidence="10">
    <location>
        <begin position="163"/>
        <end position="182"/>
    </location>
</feature>
<evidence type="ECO:0000256" key="1">
    <source>
        <dbReference type="ARBA" id="ARBA00004651"/>
    </source>
</evidence>
<dbReference type="PANTHER" id="PTHR43823:SF3">
    <property type="entry name" value="MULTIDRUG EXPORT PROTEIN MEPA"/>
    <property type="match status" value="1"/>
</dbReference>
<feature type="transmembrane region" description="Helical" evidence="10">
    <location>
        <begin position="133"/>
        <end position="151"/>
    </location>
</feature>
<dbReference type="CDD" id="cd13143">
    <property type="entry name" value="MATE_MepA_like"/>
    <property type="match status" value="1"/>
</dbReference>
<dbReference type="EMBL" id="JALEMU010000083">
    <property type="protein sequence ID" value="MCI5755709.1"/>
    <property type="molecule type" value="Genomic_DNA"/>
</dbReference>
<feature type="transmembrane region" description="Helical" evidence="10">
    <location>
        <begin position="277"/>
        <end position="298"/>
    </location>
</feature>
<reference evidence="11 12" key="1">
    <citation type="submission" date="2022-03" db="EMBL/GenBank/DDBJ databases">
        <title>Metagenome-assembled genomes from swine fecal metagenomes.</title>
        <authorList>
            <person name="Holman D.B."/>
            <person name="Kommadath A."/>
        </authorList>
    </citation>
    <scope>NUCLEOTIDE SEQUENCE [LARGE SCALE GENOMIC DNA]</scope>
    <source>
        <strain evidence="11">SUG147</strain>
    </source>
</reference>
<evidence type="ECO:0000256" key="10">
    <source>
        <dbReference type="SAM" id="Phobius"/>
    </source>
</evidence>
<evidence type="ECO:0000256" key="4">
    <source>
        <dbReference type="ARBA" id="ARBA00022448"/>
    </source>
</evidence>
<evidence type="ECO:0000313" key="11">
    <source>
        <dbReference type="EMBL" id="MCI5755709.1"/>
    </source>
</evidence>